<protein>
    <recommendedName>
        <fullName evidence="3">Nose resistant-to-fluoxetine protein N-terminal domain-containing protein</fullName>
    </recommendedName>
</protein>
<proteinExistence type="predicted"/>
<keyword evidence="1" id="KW-0812">Transmembrane</keyword>
<feature type="transmembrane region" description="Helical" evidence="1">
    <location>
        <begin position="597"/>
        <end position="621"/>
    </location>
</feature>
<evidence type="ECO:0000313" key="5">
    <source>
        <dbReference type="Proteomes" id="UP001152759"/>
    </source>
</evidence>
<evidence type="ECO:0000313" key="4">
    <source>
        <dbReference type="EMBL" id="CAH0385392.1"/>
    </source>
</evidence>
<dbReference type="GO" id="GO:0016747">
    <property type="term" value="F:acyltransferase activity, transferring groups other than amino-acyl groups"/>
    <property type="evidence" value="ECO:0007669"/>
    <property type="project" value="InterPro"/>
</dbReference>
<feature type="transmembrane region" description="Helical" evidence="1">
    <location>
        <begin position="306"/>
        <end position="332"/>
    </location>
</feature>
<dbReference type="Proteomes" id="UP001152759">
    <property type="component" value="Chromosome 2"/>
</dbReference>
<dbReference type="InterPro" id="IPR006621">
    <property type="entry name" value="Nose-resist-to-fluoxetine_N"/>
</dbReference>
<dbReference type="Pfam" id="PF20146">
    <property type="entry name" value="NRF"/>
    <property type="match status" value="1"/>
</dbReference>
<evidence type="ECO:0000256" key="1">
    <source>
        <dbReference type="SAM" id="Phobius"/>
    </source>
</evidence>
<feature type="chain" id="PRO_5040360830" description="Nose resistant-to-fluoxetine protein N-terminal domain-containing protein" evidence="2">
    <location>
        <begin position="19"/>
        <end position="768"/>
    </location>
</feature>
<feature type="transmembrane region" description="Helical" evidence="1">
    <location>
        <begin position="641"/>
        <end position="662"/>
    </location>
</feature>
<dbReference type="InterPro" id="IPR052728">
    <property type="entry name" value="O2_lipid_transport_reg"/>
</dbReference>
<evidence type="ECO:0000256" key="2">
    <source>
        <dbReference type="SAM" id="SignalP"/>
    </source>
</evidence>
<dbReference type="EMBL" id="OU963863">
    <property type="protein sequence ID" value="CAH0385392.1"/>
    <property type="molecule type" value="Genomic_DNA"/>
</dbReference>
<dbReference type="Pfam" id="PF01757">
    <property type="entry name" value="Acyl_transf_3"/>
    <property type="match status" value="1"/>
</dbReference>
<reference evidence="4" key="1">
    <citation type="submission" date="2021-12" db="EMBL/GenBank/DDBJ databases">
        <authorList>
            <person name="King R."/>
        </authorList>
    </citation>
    <scope>NUCLEOTIDE SEQUENCE</scope>
</reference>
<feature type="domain" description="Nose resistant-to-fluoxetine protein N-terminal" evidence="3">
    <location>
        <begin position="32"/>
        <end position="189"/>
    </location>
</feature>
<feature type="transmembrane region" description="Helical" evidence="1">
    <location>
        <begin position="204"/>
        <end position="226"/>
    </location>
</feature>
<gene>
    <name evidence="4" type="ORF">BEMITA_LOCUS4621</name>
</gene>
<feature type="transmembrane region" description="Helical" evidence="1">
    <location>
        <begin position="421"/>
        <end position="439"/>
    </location>
</feature>
<evidence type="ECO:0000259" key="3">
    <source>
        <dbReference type="SMART" id="SM00703"/>
    </source>
</evidence>
<accession>A0A9P0A778</accession>
<dbReference type="SMART" id="SM00703">
    <property type="entry name" value="NRF"/>
    <property type="match status" value="1"/>
</dbReference>
<keyword evidence="1" id="KW-0472">Membrane</keyword>
<keyword evidence="5" id="KW-1185">Reference proteome</keyword>
<organism evidence="4 5">
    <name type="scientific">Bemisia tabaci</name>
    <name type="common">Sweetpotato whitefly</name>
    <name type="synonym">Aleurodes tabaci</name>
    <dbReference type="NCBI Taxonomy" id="7038"/>
    <lineage>
        <taxon>Eukaryota</taxon>
        <taxon>Metazoa</taxon>
        <taxon>Ecdysozoa</taxon>
        <taxon>Arthropoda</taxon>
        <taxon>Hexapoda</taxon>
        <taxon>Insecta</taxon>
        <taxon>Pterygota</taxon>
        <taxon>Neoptera</taxon>
        <taxon>Paraneoptera</taxon>
        <taxon>Hemiptera</taxon>
        <taxon>Sternorrhyncha</taxon>
        <taxon>Aleyrodoidea</taxon>
        <taxon>Aleyrodidae</taxon>
        <taxon>Aleyrodinae</taxon>
        <taxon>Bemisia</taxon>
    </lineage>
</organism>
<feature type="transmembrane region" description="Helical" evidence="1">
    <location>
        <begin position="353"/>
        <end position="375"/>
    </location>
</feature>
<dbReference type="PANTHER" id="PTHR11161">
    <property type="entry name" value="O-ACYLTRANSFERASE"/>
    <property type="match status" value="1"/>
</dbReference>
<feature type="transmembrane region" description="Helical" evidence="1">
    <location>
        <begin position="488"/>
        <end position="515"/>
    </location>
</feature>
<feature type="signal peptide" evidence="2">
    <location>
        <begin position="1"/>
        <end position="18"/>
    </location>
</feature>
<dbReference type="AlphaFoldDB" id="A0A9P0A778"/>
<feature type="transmembrane region" description="Helical" evidence="1">
    <location>
        <begin position="564"/>
        <end position="585"/>
    </location>
</feature>
<keyword evidence="2" id="KW-0732">Signal</keyword>
<keyword evidence="1" id="KW-1133">Transmembrane helix</keyword>
<feature type="transmembrane region" description="Helical" evidence="1">
    <location>
        <begin position="446"/>
        <end position="468"/>
    </location>
</feature>
<feature type="transmembrane region" description="Helical" evidence="1">
    <location>
        <begin position="527"/>
        <end position="544"/>
    </location>
</feature>
<dbReference type="KEGG" id="btab:109030161"/>
<dbReference type="InterPro" id="IPR002656">
    <property type="entry name" value="Acyl_transf_3_dom"/>
</dbReference>
<dbReference type="PANTHER" id="PTHR11161:SF71">
    <property type="entry name" value="NOSE RESISTANT-TO-FLUOXETINE PROTEIN N-TERMINAL DOMAIN-CONTAINING PROTEIN"/>
    <property type="match status" value="1"/>
</dbReference>
<sequence>MKSVVIVLISGLICQVFASFPFLVAPRSAGVSKKCRIQSEIYAQSLANLTQWAVKMYDASAKLPHGVIVGNNYQFGNFDECIRAHVDLGPVQGGTLDGQYCLLHFQLGTDDPWHPPRFDLETDPFESVWNKLKPSGEISIWKRNYLYYGACVPASCTPNDVLLTVKEMMRNYPISENITVSLEPAQCQTRKSITQYKEFSSFDILILSFLFGLAALVLYSTAYDFWHYRKQEQKIGGATERVLLCFSARQNLPDCIMPRKTVPEFDFLSGTRTLFTILVVYGHRWRMNVQAPLHDVTPYEEKAREFSVLITCLIVVNSFLSISGFLTGYLFYPELEKWDERKKLSPKIIVVPVIYRLLRFTPLYAVVILLNLSILPKLGEGPLWPSMVGKEVSRCSKTWWTNMLYINNYVQANDMCIYQSWYLSTDLQLFLLAMILLYITKKSEKVGLTLFRLLISGSILWHGILLYLRSDSPYLAVDEQSMRAIPDVYYYVTYYIPAHFRLAPYMISTLLGLLLHKWKDTPSNISTLQANLLGAGLVVFMAIVKESGNLFSLLEYGLRFHRFATAFYGCLHAALWSLGFSLLIMLNFRKRIGWAILIFNSYPFLMINKLSFGTYLIHSIVHTYEYASLRVPKVPSRFHEYWLTAGDIVFTNALALVLCVLVEMPSSKLVKLLFSNARPKPEIKDPQKISRLDSNENLREEVKNNDIMKHAASNGNAKNGFMNGHANKEMAMNGKTDGFTPNERHELTHRISYNRVADLIHGYEKKEL</sequence>
<name>A0A9P0A778_BEMTA</name>